<feature type="compositionally biased region" description="Polar residues" evidence="1">
    <location>
        <begin position="264"/>
        <end position="290"/>
    </location>
</feature>
<feature type="region of interest" description="Disordered" evidence="1">
    <location>
        <begin position="348"/>
        <end position="367"/>
    </location>
</feature>
<accession>A0AAV4G330</accession>
<reference evidence="2 3" key="1">
    <citation type="journal article" date="2021" name="Elife">
        <title>Chloroplast acquisition without the gene transfer in kleptoplastic sea slugs, Plakobranchus ocellatus.</title>
        <authorList>
            <person name="Maeda T."/>
            <person name="Takahashi S."/>
            <person name="Yoshida T."/>
            <person name="Shimamura S."/>
            <person name="Takaki Y."/>
            <person name="Nagai Y."/>
            <person name="Toyoda A."/>
            <person name="Suzuki Y."/>
            <person name="Arimoto A."/>
            <person name="Ishii H."/>
            <person name="Satoh N."/>
            <person name="Nishiyama T."/>
            <person name="Hasebe M."/>
            <person name="Maruyama T."/>
            <person name="Minagawa J."/>
            <person name="Obokata J."/>
            <person name="Shigenobu S."/>
        </authorList>
    </citation>
    <scope>NUCLEOTIDE SEQUENCE [LARGE SCALE GENOMIC DNA]</scope>
</reference>
<feature type="compositionally biased region" description="Polar residues" evidence="1">
    <location>
        <begin position="8"/>
        <end position="25"/>
    </location>
</feature>
<evidence type="ECO:0000256" key="1">
    <source>
        <dbReference type="SAM" id="MobiDB-lite"/>
    </source>
</evidence>
<organism evidence="2 3">
    <name type="scientific">Elysia marginata</name>
    <dbReference type="NCBI Taxonomy" id="1093978"/>
    <lineage>
        <taxon>Eukaryota</taxon>
        <taxon>Metazoa</taxon>
        <taxon>Spiralia</taxon>
        <taxon>Lophotrochozoa</taxon>
        <taxon>Mollusca</taxon>
        <taxon>Gastropoda</taxon>
        <taxon>Heterobranchia</taxon>
        <taxon>Euthyneura</taxon>
        <taxon>Panpulmonata</taxon>
        <taxon>Sacoglossa</taxon>
        <taxon>Placobranchoidea</taxon>
        <taxon>Plakobranchidae</taxon>
        <taxon>Elysia</taxon>
    </lineage>
</organism>
<feature type="region of interest" description="Disordered" evidence="1">
    <location>
        <begin position="1"/>
        <end position="29"/>
    </location>
</feature>
<name>A0AAV4G330_9GAST</name>
<sequence>MKAESQEVILQTDQVKTTTPQSDSLTPDLPQSLLVKSKVFMSQLFKKKSKTDTDLAGIESSAVKSPSSIASSNASDIADLTSLEEESSNYTVNDIDSQPEPIDTLDTSDVDSGYDEYEWDDDDDDFEEWSDSNVETASPSNTYENISDLNAYENISRLQTHEHSDALVQPDVDEKAATTESPQESSSHTYENLRILNASDATPVIPDSVTAPKPPEVSTETDALNNPEDEQGNSSMSAFEASIKAAVEARELRQKAKKPDHTKAQNTAISGKTNSPENRNAPPLSSNTAATPAPHTEGLPEKKTDAYSEPLSQTDISEKDVTLPKTQEPKDDRALMLEAIRTKQYNLNRVDKTVAPPNTPKDIGSTTNKSITARREAFAGNLAEEIEELFDAGYYPDADSEEAKELIEEVKSLILDNSDLLPKQAQEAAQKIYGLKNKIVGEIEDIIDEMRS</sequence>
<evidence type="ECO:0000313" key="2">
    <source>
        <dbReference type="EMBL" id="GFR79390.1"/>
    </source>
</evidence>
<gene>
    <name evidence="2" type="ORF">ElyMa_000555200</name>
</gene>
<evidence type="ECO:0000313" key="3">
    <source>
        <dbReference type="Proteomes" id="UP000762676"/>
    </source>
</evidence>
<feature type="compositionally biased region" description="Basic and acidic residues" evidence="1">
    <location>
        <begin position="247"/>
        <end position="263"/>
    </location>
</feature>
<feature type="compositionally biased region" description="Polar residues" evidence="1">
    <location>
        <begin position="178"/>
        <end position="190"/>
    </location>
</feature>
<keyword evidence="3" id="KW-1185">Reference proteome</keyword>
<proteinExistence type="predicted"/>
<feature type="compositionally biased region" description="Acidic residues" evidence="1">
    <location>
        <begin position="106"/>
        <end position="130"/>
    </location>
</feature>
<feature type="compositionally biased region" description="Basic and acidic residues" evidence="1">
    <location>
        <begin position="316"/>
        <end position="330"/>
    </location>
</feature>
<feature type="compositionally biased region" description="Polar residues" evidence="1">
    <location>
        <begin position="132"/>
        <end position="145"/>
    </location>
</feature>
<protein>
    <submittedName>
        <fullName evidence="2">Uncharacterized protein</fullName>
    </submittedName>
</protein>
<feature type="region of interest" description="Disordered" evidence="1">
    <location>
        <begin position="48"/>
        <end position="145"/>
    </location>
</feature>
<dbReference type="EMBL" id="BMAT01001088">
    <property type="protein sequence ID" value="GFR79390.1"/>
    <property type="molecule type" value="Genomic_DNA"/>
</dbReference>
<dbReference type="Proteomes" id="UP000762676">
    <property type="component" value="Unassembled WGS sequence"/>
</dbReference>
<feature type="compositionally biased region" description="Low complexity" evidence="1">
    <location>
        <begin position="58"/>
        <end position="78"/>
    </location>
</feature>
<dbReference type="AlphaFoldDB" id="A0AAV4G330"/>
<feature type="region of interest" description="Disordered" evidence="1">
    <location>
        <begin position="160"/>
        <end position="330"/>
    </location>
</feature>
<comment type="caution">
    <text evidence="2">The sequence shown here is derived from an EMBL/GenBank/DDBJ whole genome shotgun (WGS) entry which is preliminary data.</text>
</comment>